<evidence type="ECO:0000256" key="1">
    <source>
        <dbReference type="ARBA" id="ARBA00004651"/>
    </source>
</evidence>
<dbReference type="Proteomes" id="UP000191153">
    <property type="component" value="Unassembled WGS sequence"/>
</dbReference>
<dbReference type="RefSeq" id="WP_078693310.1">
    <property type="nucleotide sequence ID" value="NZ_FUWX01000006.1"/>
</dbReference>
<name>A0A1T4LA85_9FUSO</name>
<sequence>MFYYLKVGGPIMIVLAIVSVIALGTILERVTVFIKNGKIVNKKYLKELKEFLKNKNYEDAIKYSENEKGIMGKIITKFLKRYCIVGDFKDGDELLREIQLEEMTTLEKNIRILGIIAYTSPMLGLLGTVTGMIQAFNNMALKGAGDPNVVAGGISQALLTTAYGLIIAIPAVFAYNIFNGKIEKINDEVEKIITGIVNIVKR</sequence>
<dbReference type="PANTHER" id="PTHR30625">
    <property type="entry name" value="PROTEIN TOLQ"/>
    <property type="match status" value="1"/>
</dbReference>
<keyword evidence="5 7" id="KW-0472">Membrane</keyword>
<evidence type="ECO:0000256" key="5">
    <source>
        <dbReference type="ARBA" id="ARBA00023136"/>
    </source>
</evidence>
<keyword evidence="2" id="KW-1003">Cell membrane</keyword>
<comment type="similarity">
    <text evidence="6">Belongs to the exbB/tolQ family.</text>
</comment>
<evidence type="ECO:0000313" key="9">
    <source>
        <dbReference type="EMBL" id="SJZ51659.1"/>
    </source>
</evidence>
<evidence type="ECO:0000256" key="7">
    <source>
        <dbReference type="SAM" id="Phobius"/>
    </source>
</evidence>
<feature type="domain" description="MotA/TolQ/ExbB proton channel" evidence="8">
    <location>
        <begin position="71"/>
        <end position="190"/>
    </location>
</feature>
<dbReference type="AlphaFoldDB" id="A0A1T4LA85"/>
<dbReference type="PANTHER" id="PTHR30625:SF11">
    <property type="entry name" value="MOTA_TOLQ_EXBB PROTON CHANNEL DOMAIN-CONTAINING PROTEIN"/>
    <property type="match status" value="1"/>
</dbReference>
<dbReference type="GO" id="GO:0017038">
    <property type="term" value="P:protein import"/>
    <property type="evidence" value="ECO:0007669"/>
    <property type="project" value="TreeGrafter"/>
</dbReference>
<evidence type="ECO:0000256" key="3">
    <source>
        <dbReference type="ARBA" id="ARBA00022692"/>
    </source>
</evidence>
<organism evidence="9 10">
    <name type="scientific">Cetobacterium ceti</name>
    <dbReference type="NCBI Taxonomy" id="180163"/>
    <lineage>
        <taxon>Bacteria</taxon>
        <taxon>Fusobacteriati</taxon>
        <taxon>Fusobacteriota</taxon>
        <taxon>Fusobacteriia</taxon>
        <taxon>Fusobacteriales</taxon>
        <taxon>Fusobacteriaceae</taxon>
        <taxon>Cetobacterium</taxon>
    </lineage>
</organism>
<feature type="transmembrane region" description="Helical" evidence="7">
    <location>
        <begin position="112"/>
        <end position="136"/>
    </location>
</feature>
<keyword evidence="10" id="KW-1185">Reference proteome</keyword>
<keyword evidence="6" id="KW-0653">Protein transport</keyword>
<evidence type="ECO:0000256" key="2">
    <source>
        <dbReference type="ARBA" id="ARBA00022475"/>
    </source>
</evidence>
<dbReference type="OrthoDB" id="4045at2"/>
<evidence type="ECO:0000313" key="10">
    <source>
        <dbReference type="Proteomes" id="UP000191153"/>
    </source>
</evidence>
<reference evidence="9 10" key="1">
    <citation type="submission" date="2017-02" db="EMBL/GenBank/DDBJ databases">
        <authorList>
            <person name="Peterson S.W."/>
        </authorList>
    </citation>
    <scope>NUCLEOTIDE SEQUENCE [LARGE SCALE GENOMIC DNA]</scope>
    <source>
        <strain evidence="9 10">ATCC 700028</strain>
    </source>
</reference>
<dbReference type="STRING" id="180163.SAMN02745174_00771"/>
<keyword evidence="3 7" id="KW-0812">Transmembrane</keyword>
<feature type="transmembrane region" description="Helical" evidence="7">
    <location>
        <begin position="156"/>
        <end position="178"/>
    </location>
</feature>
<dbReference type="GO" id="GO:0005886">
    <property type="term" value="C:plasma membrane"/>
    <property type="evidence" value="ECO:0007669"/>
    <property type="project" value="UniProtKB-SubCell"/>
</dbReference>
<evidence type="ECO:0000256" key="4">
    <source>
        <dbReference type="ARBA" id="ARBA00022989"/>
    </source>
</evidence>
<evidence type="ECO:0000256" key="6">
    <source>
        <dbReference type="RuleBase" id="RU004057"/>
    </source>
</evidence>
<proteinExistence type="inferred from homology"/>
<comment type="subcellular location">
    <subcellularLocation>
        <location evidence="1">Cell membrane</location>
        <topology evidence="1">Multi-pass membrane protein</topology>
    </subcellularLocation>
    <subcellularLocation>
        <location evidence="6">Membrane</location>
        <topology evidence="6">Multi-pass membrane protein</topology>
    </subcellularLocation>
</comment>
<accession>A0A1T4LA85</accession>
<dbReference type="InterPro" id="IPR002898">
    <property type="entry name" value="MotA_ExbB_proton_chnl"/>
</dbReference>
<dbReference type="InterPro" id="IPR050790">
    <property type="entry name" value="ExbB/TolQ_transport"/>
</dbReference>
<dbReference type="EMBL" id="FUWX01000006">
    <property type="protein sequence ID" value="SJZ51659.1"/>
    <property type="molecule type" value="Genomic_DNA"/>
</dbReference>
<evidence type="ECO:0000259" key="8">
    <source>
        <dbReference type="Pfam" id="PF01618"/>
    </source>
</evidence>
<dbReference type="Pfam" id="PF01618">
    <property type="entry name" value="MotA_ExbB"/>
    <property type="match status" value="1"/>
</dbReference>
<keyword evidence="6" id="KW-0813">Transport</keyword>
<protein>
    <submittedName>
        <fullName evidence="9">Biopolymer transport protein ExbB</fullName>
    </submittedName>
</protein>
<feature type="transmembrane region" description="Helical" evidence="7">
    <location>
        <begin position="12"/>
        <end position="34"/>
    </location>
</feature>
<gene>
    <name evidence="9" type="ORF">SAMN02745174_00771</name>
</gene>
<keyword evidence="4 7" id="KW-1133">Transmembrane helix</keyword>